<gene>
    <name evidence="2" type="ORF">PVL29_026179</name>
</gene>
<evidence type="ECO:0000313" key="2">
    <source>
        <dbReference type="EMBL" id="KAJ9672832.1"/>
    </source>
</evidence>
<keyword evidence="3" id="KW-1185">Reference proteome</keyword>
<name>A0AA39D883_VITRO</name>
<feature type="compositionally biased region" description="Polar residues" evidence="1">
    <location>
        <begin position="28"/>
        <end position="47"/>
    </location>
</feature>
<dbReference type="AlphaFoldDB" id="A0AA39D883"/>
<reference evidence="2 3" key="1">
    <citation type="journal article" date="2023" name="BMC Biotechnol.">
        <title>Vitis rotundifolia cv Carlos genome sequencing.</title>
        <authorList>
            <person name="Huff M."/>
            <person name="Hulse-Kemp A."/>
            <person name="Scheffler B."/>
            <person name="Youngblood R."/>
            <person name="Simpson S."/>
            <person name="Babiker E."/>
            <person name="Staton M."/>
        </authorList>
    </citation>
    <scope>NUCLEOTIDE SEQUENCE [LARGE SCALE GENOMIC DNA]</scope>
    <source>
        <tissue evidence="2">Leaf</tissue>
    </source>
</reference>
<sequence length="74" mass="8028">MTVIDSKRRLCCLSLKPVLRFATMSSFPSSSQIMRGTTNSTSVSGSMPTDKKSTVESHSMLAAKENEDAEVEAK</sequence>
<comment type="caution">
    <text evidence="2">The sequence shown here is derived from an EMBL/GenBank/DDBJ whole genome shotgun (WGS) entry which is preliminary data.</text>
</comment>
<organism evidence="2 3">
    <name type="scientific">Vitis rotundifolia</name>
    <name type="common">Muscadine grape</name>
    <dbReference type="NCBI Taxonomy" id="103349"/>
    <lineage>
        <taxon>Eukaryota</taxon>
        <taxon>Viridiplantae</taxon>
        <taxon>Streptophyta</taxon>
        <taxon>Embryophyta</taxon>
        <taxon>Tracheophyta</taxon>
        <taxon>Spermatophyta</taxon>
        <taxon>Magnoliopsida</taxon>
        <taxon>eudicotyledons</taxon>
        <taxon>Gunneridae</taxon>
        <taxon>Pentapetalae</taxon>
        <taxon>rosids</taxon>
        <taxon>Vitales</taxon>
        <taxon>Vitaceae</taxon>
        <taxon>Viteae</taxon>
        <taxon>Vitis</taxon>
    </lineage>
</organism>
<dbReference type="EMBL" id="JARBHA010000019">
    <property type="protein sequence ID" value="KAJ9672832.1"/>
    <property type="molecule type" value="Genomic_DNA"/>
</dbReference>
<evidence type="ECO:0000313" key="3">
    <source>
        <dbReference type="Proteomes" id="UP001168098"/>
    </source>
</evidence>
<evidence type="ECO:0000256" key="1">
    <source>
        <dbReference type="SAM" id="MobiDB-lite"/>
    </source>
</evidence>
<accession>A0AA39D883</accession>
<feature type="region of interest" description="Disordered" evidence="1">
    <location>
        <begin position="28"/>
        <end position="74"/>
    </location>
</feature>
<proteinExistence type="predicted"/>
<protein>
    <submittedName>
        <fullName evidence="2">Uncharacterized protein</fullName>
    </submittedName>
</protein>
<dbReference type="Proteomes" id="UP001168098">
    <property type="component" value="Unassembled WGS sequence"/>
</dbReference>